<dbReference type="Proteomes" id="UP001164929">
    <property type="component" value="Chromosome 4"/>
</dbReference>
<comment type="caution">
    <text evidence="1">The sequence shown here is derived from an EMBL/GenBank/DDBJ whole genome shotgun (WGS) entry which is preliminary data.</text>
</comment>
<evidence type="ECO:0000313" key="1">
    <source>
        <dbReference type="EMBL" id="KAJ7002018.1"/>
    </source>
</evidence>
<gene>
    <name evidence="1" type="ORF">NC653_012171</name>
    <name evidence="2" type="ORF">NC653_012375</name>
</gene>
<reference evidence="1 3" key="1">
    <citation type="journal article" date="2023" name="Mol. Ecol. Resour.">
        <title>Chromosome-level genome assembly of a triploid poplar Populus alba 'Berolinensis'.</title>
        <authorList>
            <person name="Chen S."/>
            <person name="Yu Y."/>
            <person name="Wang X."/>
            <person name="Wang S."/>
            <person name="Zhang T."/>
            <person name="Zhou Y."/>
            <person name="He R."/>
            <person name="Meng N."/>
            <person name="Wang Y."/>
            <person name="Liu W."/>
            <person name="Liu Z."/>
            <person name="Liu J."/>
            <person name="Guo Q."/>
            <person name="Huang H."/>
            <person name="Sederoff R.R."/>
            <person name="Wang G."/>
            <person name="Qu G."/>
            <person name="Chen S."/>
        </authorList>
    </citation>
    <scope>NUCLEOTIDE SEQUENCE [LARGE SCALE GENOMIC DNA]</scope>
    <source>
        <strain evidence="1">SC-2020</strain>
    </source>
</reference>
<evidence type="ECO:0000313" key="3">
    <source>
        <dbReference type="Proteomes" id="UP001164929"/>
    </source>
</evidence>
<dbReference type="AlphaFoldDB" id="A0AAD6W7I1"/>
<organism evidence="1 3">
    <name type="scientific">Populus alba x Populus x berolinensis</name>
    <dbReference type="NCBI Taxonomy" id="444605"/>
    <lineage>
        <taxon>Eukaryota</taxon>
        <taxon>Viridiplantae</taxon>
        <taxon>Streptophyta</taxon>
        <taxon>Embryophyta</taxon>
        <taxon>Tracheophyta</taxon>
        <taxon>Spermatophyta</taxon>
        <taxon>Magnoliopsida</taxon>
        <taxon>eudicotyledons</taxon>
        <taxon>Gunneridae</taxon>
        <taxon>Pentapetalae</taxon>
        <taxon>rosids</taxon>
        <taxon>fabids</taxon>
        <taxon>Malpighiales</taxon>
        <taxon>Salicaceae</taxon>
        <taxon>Saliceae</taxon>
        <taxon>Populus</taxon>
    </lineage>
</organism>
<protein>
    <submittedName>
        <fullName evidence="1">Uncharacterized protein</fullName>
    </submittedName>
</protein>
<proteinExistence type="predicted"/>
<keyword evidence="3" id="KW-1185">Reference proteome</keyword>
<dbReference type="EMBL" id="JAQIZT010000004">
    <property type="protein sequence ID" value="KAJ7002018.1"/>
    <property type="molecule type" value="Genomic_DNA"/>
</dbReference>
<sequence>MVKGRIFLKYHKSNSLPSLSS</sequence>
<name>A0AAD6W7I1_9ROSI</name>
<evidence type="ECO:0000313" key="2">
    <source>
        <dbReference type="EMBL" id="KAJ7002300.1"/>
    </source>
</evidence>
<dbReference type="EMBL" id="JAQIZT010000004">
    <property type="protein sequence ID" value="KAJ7002300.1"/>
    <property type="molecule type" value="Genomic_DNA"/>
</dbReference>
<accession>A0AAD6W7I1</accession>